<name>A0A2N5SJQ7_9BASI</name>
<comment type="caution">
    <text evidence="2">The sequence shown here is derived from an EMBL/GenBank/DDBJ whole genome shotgun (WGS) entry which is preliminary data.</text>
</comment>
<dbReference type="EMBL" id="PGCI01000851">
    <property type="protein sequence ID" value="PLW13478.1"/>
    <property type="molecule type" value="Genomic_DNA"/>
</dbReference>
<organism evidence="2 3">
    <name type="scientific">Puccinia coronata f. sp. avenae</name>
    <dbReference type="NCBI Taxonomy" id="200324"/>
    <lineage>
        <taxon>Eukaryota</taxon>
        <taxon>Fungi</taxon>
        <taxon>Dikarya</taxon>
        <taxon>Basidiomycota</taxon>
        <taxon>Pucciniomycotina</taxon>
        <taxon>Pucciniomycetes</taxon>
        <taxon>Pucciniales</taxon>
        <taxon>Pucciniaceae</taxon>
        <taxon>Puccinia</taxon>
    </lineage>
</organism>
<feature type="compositionally biased region" description="Polar residues" evidence="1">
    <location>
        <begin position="264"/>
        <end position="289"/>
    </location>
</feature>
<dbReference type="Proteomes" id="UP000235392">
    <property type="component" value="Unassembled WGS sequence"/>
</dbReference>
<dbReference type="AlphaFoldDB" id="A0A2N5SJQ7"/>
<evidence type="ECO:0000313" key="2">
    <source>
        <dbReference type="EMBL" id="PLW13478.1"/>
    </source>
</evidence>
<evidence type="ECO:0000313" key="3">
    <source>
        <dbReference type="Proteomes" id="UP000235392"/>
    </source>
</evidence>
<gene>
    <name evidence="2" type="ORF">PCASD_20487</name>
</gene>
<feature type="compositionally biased region" description="Acidic residues" evidence="1">
    <location>
        <begin position="100"/>
        <end position="133"/>
    </location>
</feature>
<protein>
    <submittedName>
        <fullName evidence="2">Uncharacterized protein</fullName>
    </submittedName>
</protein>
<feature type="compositionally biased region" description="Acidic residues" evidence="1">
    <location>
        <begin position="309"/>
        <end position="320"/>
    </location>
</feature>
<feature type="region of interest" description="Disordered" evidence="1">
    <location>
        <begin position="92"/>
        <end position="162"/>
    </location>
</feature>
<reference evidence="2 3" key="1">
    <citation type="submission" date="2017-11" db="EMBL/GenBank/DDBJ databases">
        <title>De novo assembly and phasing of dikaryotic genomes from two isolates of Puccinia coronata f. sp. avenae, the causal agent of oat crown rust.</title>
        <authorList>
            <person name="Miller M.E."/>
            <person name="Zhang Y."/>
            <person name="Omidvar V."/>
            <person name="Sperschneider J."/>
            <person name="Schwessinger B."/>
            <person name="Raley C."/>
            <person name="Palmer J.M."/>
            <person name="Garnica D."/>
            <person name="Upadhyaya N."/>
            <person name="Rathjen J."/>
            <person name="Taylor J.M."/>
            <person name="Park R.F."/>
            <person name="Dodds P.N."/>
            <person name="Hirsch C.D."/>
            <person name="Kianian S.F."/>
            <person name="Figueroa M."/>
        </authorList>
    </citation>
    <scope>NUCLEOTIDE SEQUENCE [LARGE SCALE GENOMIC DNA]</scope>
    <source>
        <strain evidence="2">12SD80</strain>
    </source>
</reference>
<evidence type="ECO:0000256" key="1">
    <source>
        <dbReference type="SAM" id="MobiDB-lite"/>
    </source>
</evidence>
<proteinExistence type="predicted"/>
<feature type="region of interest" description="Disordered" evidence="1">
    <location>
        <begin position="264"/>
        <end position="320"/>
    </location>
</feature>
<accession>A0A2N5SJQ7</accession>
<sequence length="320" mass="35651">MGQKVRKLTNQVFDFRSQQITRGCVNWCNATAGRPPFCGSDSTGLRRGPGTGGLAEVYSRRRPGLEVLGIRSGVFLRLSIVSSAGFEPIANESRRVPAGDDLDEEQEEVEEEQDEEEADEEEGEEIEEDEEIEDKNMHGHARPTQTDQHETQPEPPNLSTRVNECTAKQKNKDIKIVFQGGRLLDFNCNRIFCQEINGFSLRKSEKREKSVCEIQRCRIGSQKKPEYNWLEEVIPTSLPLGTLLRDPTIPSSSTAVTNRLPTEALAQSSDLSSKPPSQALLTGSSNTYSFEPDSLANPELPSVAHDGMDLDDQDELDEEI</sequence>